<dbReference type="InterPro" id="IPR008844">
    <property type="entry name" value="Spore_GerAC-like"/>
</dbReference>
<dbReference type="PANTHER" id="PTHR35789:SF1">
    <property type="entry name" value="SPORE GERMINATION PROTEIN B3"/>
    <property type="match status" value="1"/>
</dbReference>
<organism evidence="10 11">
    <name type="scientific">Cohnella thailandensis</name>
    <dbReference type="NCBI Taxonomy" id="557557"/>
    <lineage>
        <taxon>Bacteria</taxon>
        <taxon>Bacillati</taxon>
        <taxon>Bacillota</taxon>
        <taxon>Bacilli</taxon>
        <taxon>Bacillales</taxon>
        <taxon>Paenibacillaceae</taxon>
        <taxon>Cohnella</taxon>
    </lineage>
</organism>
<evidence type="ECO:0000313" key="10">
    <source>
        <dbReference type="EMBL" id="MBB6637326.1"/>
    </source>
</evidence>
<keyword evidence="3" id="KW-0309">Germination</keyword>
<keyword evidence="11" id="KW-1185">Reference proteome</keyword>
<accession>A0A841T386</accession>
<dbReference type="NCBIfam" id="TIGR02887">
    <property type="entry name" value="spore_ger_x_C"/>
    <property type="match status" value="1"/>
</dbReference>
<dbReference type="Pfam" id="PF05504">
    <property type="entry name" value="Spore_GerAC"/>
    <property type="match status" value="1"/>
</dbReference>
<dbReference type="PANTHER" id="PTHR35789">
    <property type="entry name" value="SPORE GERMINATION PROTEIN B3"/>
    <property type="match status" value="1"/>
</dbReference>
<dbReference type="Gene3D" id="3.30.300.210">
    <property type="entry name" value="Nutrient germinant receptor protein C, domain 3"/>
    <property type="match status" value="1"/>
</dbReference>
<evidence type="ECO:0000259" key="9">
    <source>
        <dbReference type="Pfam" id="PF25198"/>
    </source>
</evidence>
<sequence>MTIAGLLSLSPVRLIRQLGLLALCLALLLSLTGCWNRRELDTLGIVLGLGIDKTESSYRVSVQVVDPGQVSVSRPASPGHSPVVLFRSEADTLFEALRKMTEVSPRKIYISHIRVLILGEALAREGVGKALDFLSRDSEMRTDFFLFVAKHATAESILKVFTPLSNIPAYKMYDALLTSSRAWAPSATVTLDRFIDEIVGTGIDPVLTSIEVVGDQKEGENPRNVSRISADTFIRTNGLAVFRKDRLVGYLNEEESIGYNYIRDRVRSTVTSIPCESEGRIAFENVHSKTKVKSKLLDGEPVIEVKMNSQVNLGEVLCKYPTSVPANIKKLERSLEKHRIELMESAVKRAREYRVDIFGFGHVFYHEHPGYWKKIQKDWDRRFQTLQIDYKADIQILKVGTVFDPFYKDVKE</sequence>
<dbReference type="Proteomes" id="UP000535838">
    <property type="component" value="Unassembled WGS sequence"/>
</dbReference>
<protein>
    <submittedName>
        <fullName evidence="10">Ger(X)C family spore germination protein</fullName>
    </submittedName>
</protein>
<dbReference type="InterPro" id="IPR046953">
    <property type="entry name" value="Spore_GerAC-like_C"/>
</dbReference>
<comment type="subcellular location">
    <subcellularLocation>
        <location evidence="1">Membrane</location>
        <topology evidence="1">Lipid-anchor</topology>
    </subcellularLocation>
</comment>
<dbReference type="EMBL" id="JACJVQ010000021">
    <property type="protein sequence ID" value="MBB6637326.1"/>
    <property type="molecule type" value="Genomic_DNA"/>
</dbReference>
<keyword evidence="7" id="KW-0449">Lipoprotein</keyword>
<dbReference type="GO" id="GO:0009847">
    <property type="term" value="P:spore germination"/>
    <property type="evidence" value="ECO:0007669"/>
    <property type="project" value="InterPro"/>
</dbReference>
<evidence type="ECO:0000256" key="6">
    <source>
        <dbReference type="ARBA" id="ARBA00023139"/>
    </source>
</evidence>
<evidence type="ECO:0000259" key="8">
    <source>
        <dbReference type="Pfam" id="PF05504"/>
    </source>
</evidence>
<name>A0A841T386_9BACL</name>
<evidence type="ECO:0000313" key="11">
    <source>
        <dbReference type="Proteomes" id="UP000535838"/>
    </source>
</evidence>
<dbReference type="GO" id="GO:0016020">
    <property type="term" value="C:membrane"/>
    <property type="evidence" value="ECO:0007669"/>
    <property type="project" value="UniProtKB-SubCell"/>
</dbReference>
<evidence type="ECO:0000256" key="7">
    <source>
        <dbReference type="ARBA" id="ARBA00023288"/>
    </source>
</evidence>
<keyword evidence="6" id="KW-0564">Palmitate</keyword>
<dbReference type="InterPro" id="IPR057336">
    <property type="entry name" value="GerAC_N"/>
</dbReference>
<evidence type="ECO:0000256" key="4">
    <source>
        <dbReference type="ARBA" id="ARBA00022729"/>
    </source>
</evidence>
<dbReference type="Pfam" id="PF25198">
    <property type="entry name" value="Spore_GerAC_N"/>
    <property type="match status" value="1"/>
</dbReference>
<comment type="similarity">
    <text evidence="2">Belongs to the GerABKC lipoprotein family.</text>
</comment>
<dbReference type="RefSeq" id="WP_185122534.1">
    <property type="nucleotide sequence ID" value="NZ_JACJVQ010000021.1"/>
</dbReference>
<reference evidence="10 11" key="1">
    <citation type="submission" date="2020-08" db="EMBL/GenBank/DDBJ databases">
        <title>Cohnella phylogeny.</title>
        <authorList>
            <person name="Dunlap C."/>
        </authorList>
    </citation>
    <scope>NUCLEOTIDE SEQUENCE [LARGE SCALE GENOMIC DNA]</scope>
    <source>
        <strain evidence="10 11">DSM 25241</strain>
    </source>
</reference>
<keyword evidence="5" id="KW-0472">Membrane</keyword>
<evidence type="ECO:0000256" key="1">
    <source>
        <dbReference type="ARBA" id="ARBA00004635"/>
    </source>
</evidence>
<evidence type="ECO:0000256" key="3">
    <source>
        <dbReference type="ARBA" id="ARBA00022544"/>
    </source>
</evidence>
<feature type="domain" description="Spore germination protein N-terminal" evidence="9">
    <location>
        <begin position="36"/>
        <end position="211"/>
    </location>
</feature>
<proteinExistence type="inferred from homology"/>
<comment type="caution">
    <text evidence="10">The sequence shown here is derived from an EMBL/GenBank/DDBJ whole genome shotgun (WGS) entry which is preliminary data.</text>
</comment>
<keyword evidence="4" id="KW-0732">Signal</keyword>
<gene>
    <name evidence="10" type="ORF">H7B67_24625</name>
</gene>
<feature type="domain" description="Spore germination GerAC-like C-terminal" evidence="8">
    <location>
        <begin position="237"/>
        <end position="400"/>
    </location>
</feature>
<dbReference type="InterPro" id="IPR038501">
    <property type="entry name" value="Spore_GerAC_C_sf"/>
</dbReference>
<dbReference type="AlphaFoldDB" id="A0A841T386"/>
<evidence type="ECO:0000256" key="2">
    <source>
        <dbReference type="ARBA" id="ARBA00007886"/>
    </source>
</evidence>
<evidence type="ECO:0000256" key="5">
    <source>
        <dbReference type="ARBA" id="ARBA00023136"/>
    </source>
</evidence>